<feature type="DNA-binding region" description="H-T-H motif" evidence="4">
    <location>
        <begin position="37"/>
        <end position="56"/>
    </location>
</feature>
<gene>
    <name evidence="6" type="ORF">GCM10023196_084290</name>
</gene>
<organism evidence="6 7">
    <name type="scientific">Actinoallomurus vinaceus</name>
    <dbReference type="NCBI Taxonomy" id="1080074"/>
    <lineage>
        <taxon>Bacteria</taxon>
        <taxon>Bacillati</taxon>
        <taxon>Actinomycetota</taxon>
        <taxon>Actinomycetes</taxon>
        <taxon>Streptosporangiales</taxon>
        <taxon>Thermomonosporaceae</taxon>
        <taxon>Actinoallomurus</taxon>
    </lineage>
</organism>
<keyword evidence="2 4" id="KW-0238">DNA-binding</keyword>
<dbReference type="SUPFAM" id="SSF48498">
    <property type="entry name" value="Tetracyclin repressor-like, C-terminal domain"/>
    <property type="match status" value="1"/>
</dbReference>
<dbReference type="InterPro" id="IPR009057">
    <property type="entry name" value="Homeodomain-like_sf"/>
</dbReference>
<dbReference type="RefSeq" id="WP_345439047.1">
    <property type="nucleotide sequence ID" value="NZ_BAABHK010000016.1"/>
</dbReference>
<proteinExistence type="predicted"/>
<dbReference type="Pfam" id="PF13305">
    <property type="entry name" value="TetR_C_33"/>
    <property type="match status" value="1"/>
</dbReference>
<dbReference type="InterPro" id="IPR001647">
    <property type="entry name" value="HTH_TetR"/>
</dbReference>
<sequence>MEERTPGRRARLRAQTTAEIKTIALKLMADGGADAISLRAIAREMGMSGSAIYSYFETRDALITTLIDDVYTSLVDRVEAARDACPPDDVAGRILAWGRALREWALANPEGFRLIYGDPVAGYRAPDAGPAPEAAERACLALTGLIAAAWPHAERLQSGGDHRWSDFAPALVDTVRDAFPDLPPAALALALRVWGRMHGLLALEMYGHLGPQTHEPAKLYDAELFDLIRSLGLEPH</sequence>
<dbReference type="PANTHER" id="PTHR30055:SF243">
    <property type="entry name" value="HTH-TYPE TRANSCRIPTIONAL REGULATOR RV1816"/>
    <property type="match status" value="1"/>
</dbReference>
<evidence type="ECO:0000256" key="2">
    <source>
        <dbReference type="ARBA" id="ARBA00023125"/>
    </source>
</evidence>
<dbReference type="PROSITE" id="PS50977">
    <property type="entry name" value="HTH_TETR_2"/>
    <property type="match status" value="1"/>
</dbReference>
<keyword evidence="7" id="KW-1185">Reference proteome</keyword>
<keyword evidence="3" id="KW-0804">Transcription</keyword>
<dbReference type="Gene3D" id="1.10.357.10">
    <property type="entry name" value="Tetracycline Repressor, domain 2"/>
    <property type="match status" value="1"/>
</dbReference>
<keyword evidence="1" id="KW-0805">Transcription regulation</keyword>
<dbReference type="Proteomes" id="UP001501442">
    <property type="component" value="Unassembled WGS sequence"/>
</dbReference>
<evidence type="ECO:0000259" key="5">
    <source>
        <dbReference type="PROSITE" id="PS50977"/>
    </source>
</evidence>
<name>A0ABP8UPC9_9ACTN</name>
<dbReference type="SUPFAM" id="SSF46689">
    <property type="entry name" value="Homeodomain-like"/>
    <property type="match status" value="1"/>
</dbReference>
<feature type="domain" description="HTH tetR-type" evidence="5">
    <location>
        <begin position="14"/>
        <end position="74"/>
    </location>
</feature>
<reference evidence="7" key="1">
    <citation type="journal article" date="2019" name="Int. J. Syst. Evol. Microbiol.">
        <title>The Global Catalogue of Microorganisms (GCM) 10K type strain sequencing project: providing services to taxonomists for standard genome sequencing and annotation.</title>
        <authorList>
            <consortium name="The Broad Institute Genomics Platform"/>
            <consortium name="The Broad Institute Genome Sequencing Center for Infectious Disease"/>
            <person name="Wu L."/>
            <person name="Ma J."/>
        </authorList>
    </citation>
    <scope>NUCLEOTIDE SEQUENCE [LARGE SCALE GENOMIC DNA]</scope>
    <source>
        <strain evidence="7">JCM 17939</strain>
    </source>
</reference>
<evidence type="ECO:0000313" key="7">
    <source>
        <dbReference type="Proteomes" id="UP001501442"/>
    </source>
</evidence>
<dbReference type="InterPro" id="IPR050109">
    <property type="entry name" value="HTH-type_TetR-like_transc_reg"/>
</dbReference>
<dbReference type="Pfam" id="PF00440">
    <property type="entry name" value="TetR_N"/>
    <property type="match status" value="1"/>
</dbReference>
<dbReference type="PANTHER" id="PTHR30055">
    <property type="entry name" value="HTH-TYPE TRANSCRIPTIONAL REGULATOR RUTR"/>
    <property type="match status" value="1"/>
</dbReference>
<evidence type="ECO:0000313" key="6">
    <source>
        <dbReference type="EMBL" id="GAA4636060.1"/>
    </source>
</evidence>
<dbReference type="EMBL" id="BAABHK010000016">
    <property type="protein sequence ID" value="GAA4636060.1"/>
    <property type="molecule type" value="Genomic_DNA"/>
</dbReference>
<comment type="caution">
    <text evidence="6">The sequence shown here is derived from an EMBL/GenBank/DDBJ whole genome shotgun (WGS) entry which is preliminary data.</text>
</comment>
<dbReference type="InterPro" id="IPR025996">
    <property type="entry name" value="MT1864/Rv1816-like_C"/>
</dbReference>
<protein>
    <submittedName>
        <fullName evidence="6">TetR/AcrR family transcriptional regulator</fullName>
    </submittedName>
</protein>
<accession>A0ABP8UPC9</accession>
<evidence type="ECO:0000256" key="1">
    <source>
        <dbReference type="ARBA" id="ARBA00023015"/>
    </source>
</evidence>
<evidence type="ECO:0000256" key="3">
    <source>
        <dbReference type="ARBA" id="ARBA00023163"/>
    </source>
</evidence>
<evidence type="ECO:0000256" key="4">
    <source>
        <dbReference type="PROSITE-ProRule" id="PRU00335"/>
    </source>
</evidence>
<dbReference type="InterPro" id="IPR036271">
    <property type="entry name" value="Tet_transcr_reg_TetR-rel_C_sf"/>
</dbReference>